<sequence>MSAPATPLLRHVPERTCVACRRKRPQPEFRRVSKVDGTWKLLTGPRSGRGAYVCADSPSCWQDKRLRRAFGAAAPALSALLLTTPQPAGPLQEH</sequence>
<feature type="domain" description="YlxR" evidence="1">
    <location>
        <begin position="15"/>
        <end position="73"/>
    </location>
</feature>
<dbReference type="PANTHER" id="PTHR34215:SF1">
    <property type="entry name" value="YLXR DOMAIN-CONTAINING PROTEIN"/>
    <property type="match status" value="1"/>
</dbReference>
<dbReference type="InterPro" id="IPR007393">
    <property type="entry name" value="YlxR_dom"/>
</dbReference>
<dbReference type="EMBL" id="PPPD01000001">
    <property type="protein sequence ID" value="PNY82400.1"/>
    <property type="molecule type" value="Genomic_DNA"/>
</dbReference>
<evidence type="ECO:0000313" key="2">
    <source>
        <dbReference type="EMBL" id="PNY82400.1"/>
    </source>
</evidence>
<dbReference type="InterPro" id="IPR035931">
    <property type="entry name" value="YlxR-like_sf"/>
</dbReference>
<gene>
    <name evidence="2" type="ORF">CVO96_14480</name>
</gene>
<dbReference type="PANTHER" id="PTHR34215">
    <property type="entry name" value="BLL0784 PROTEIN"/>
    <property type="match status" value="1"/>
</dbReference>
<proteinExistence type="predicted"/>
<dbReference type="SUPFAM" id="SSF64376">
    <property type="entry name" value="YlxR-like"/>
    <property type="match status" value="1"/>
</dbReference>
<dbReference type="RefSeq" id="WP_103312834.1">
    <property type="nucleotide sequence ID" value="NZ_PPPD01000001.1"/>
</dbReference>
<evidence type="ECO:0000259" key="1">
    <source>
        <dbReference type="Pfam" id="PF04296"/>
    </source>
</evidence>
<dbReference type="OrthoDB" id="9813251at2"/>
<comment type="caution">
    <text evidence="2">The sequence shown here is derived from an EMBL/GenBank/DDBJ whole genome shotgun (WGS) entry which is preliminary data.</text>
</comment>
<dbReference type="Proteomes" id="UP000236379">
    <property type="component" value="Unassembled WGS sequence"/>
</dbReference>
<protein>
    <submittedName>
        <fullName evidence="2">DUF448 domain-containing protein</fullName>
    </submittedName>
</protein>
<dbReference type="AlphaFoldDB" id="A0A2K3V0T9"/>
<evidence type="ECO:0000313" key="3">
    <source>
        <dbReference type="Proteomes" id="UP000236379"/>
    </source>
</evidence>
<dbReference type="Pfam" id="PF04296">
    <property type="entry name" value="YlxR"/>
    <property type="match status" value="1"/>
</dbReference>
<dbReference type="InterPro" id="IPR037465">
    <property type="entry name" value="YlxR"/>
</dbReference>
<name>A0A2K3V0T9_9DEIO</name>
<dbReference type="Gene3D" id="3.30.1230.10">
    <property type="entry name" value="YlxR-like"/>
    <property type="match status" value="1"/>
</dbReference>
<accession>A0A2K3V0T9</accession>
<reference evidence="2 3" key="1">
    <citation type="submission" date="2018-01" db="EMBL/GenBank/DDBJ databases">
        <title>Deinococcus koreensis sp. nov., a radiation-resistant bacterium isolated from river water.</title>
        <authorList>
            <person name="Choi A."/>
        </authorList>
    </citation>
    <scope>NUCLEOTIDE SEQUENCE [LARGE SCALE GENOMIC DNA]</scope>
    <source>
        <strain evidence="2 3">SJW1-2</strain>
    </source>
</reference>
<keyword evidence="3" id="KW-1185">Reference proteome</keyword>
<organism evidence="2 3">
    <name type="scientific">Deinococcus koreensis</name>
    <dbReference type="NCBI Taxonomy" id="2054903"/>
    <lineage>
        <taxon>Bacteria</taxon>
        <taxon>Thermotogati</taxon>
        <taxon>Deinococcota</taxon>
        <taxon>Deinococci</taxon>
        <taxon>Deinococcales</taxon>
        <taxon>Deinococcaceae</taxon>
        <taxon>Deinococcus</taxon>
    </lineage>
</organism>